<dbReference type="InParanoid" id="C7Q175"/>
<name>C7Q175_CATAD</name>
<accession>C7Q175</accession>
<organism evidence="1 2">
    <name type="scientific">Catenulispora acidiphila (strain DSM 44928 / JCM 14897 / NBRC 102108 / NRRL B-24433 / ID139908)</name>
    <dbReference type="NCBI Taxonomy" id="479433"/>
    <lineage>
        <taxon>Bacteria</taxon>
        <taxon>Bacillati</taxon>
        <taxon>Actinomycetota</taxon>
        <taxon>Actinomycetes</taxon>
        <taxon>Catenulisporales</taxon>
        <taxon>Catenulisporaceae</taxon>
        <taxon>Catenulispora</taxon>
    </lineage>
</organism>
<dbReference type="EMBL" id="CP001700">
    <property type="protein sequence ID" value="ACU71750.1"/>
    <property type="molecule type" value="Genomic_DNA"/>
</dbReference>
<evidence type="ECO:0000313" key="2">
    <source>
        <dbReference type="Proteomes" id="UP000000851"/>
    </source>
</evidence>
<proteinExistence type="predicted"/>
<reference evidence="1 2" key="1">
    <citation type="journal article" date="2009" name="Stand. Genomic Sci.">
        <title>Complete genome sequence of Catenulispora acidiphila type strain (ID 139908).</title>
        <authorList>
            <person name="Copeland A."/>
            <person name="Lapidus A."/>
            <person name="Glavina Del Rio T."/>
            <person name="Nolan M."/>
            <person name="Lucas S."/>
            <person name="Chen F."/>
            <person name="Tice H."/>
            <person name="Cheng J.F."/>
            <person name="Bruce D."/>
            <person name="Goodwin L."/>
            <person name="Pitluck S."/>
            <person name="Mikhailova N."/>
            <person name="Pati A."/>
            <person name="Ivanova N."/>
            <person name="Mavromatis K."/>
            <person name="Chen A."/>
            <person name="Palaniappan K."/>
            <person name="Chain P."/>
            <person name="Land M."/>
            <person name="Hauser L."/>
            <person name="Chang Y.J."/>
            <person name="Jeffries C.D."/>
            <person name="Chertkov O."/>
            <person name="Brettin T."/>
            <person name="Detter J.C."/>
            <person name="Han C."/>
            <person name="Ali Z."/>
            <person name="Tindall B.J."/>
            <person name="Goker M."/>
            <person name="Bristow J."/>
            <person name="Eisen J.A."/>
            <person name="Markowitz V."/>
            <person name="Hugenholtz P."/>
            <person name="Kyrpides N.C."/>
            <person name="Klenk H.P."/>
        </authorList>
    </citation>
    <scope>NUCLEOTIDE SEQUENCE [LARGE SCALE GENOMIC DNA]</scope>
    <source>
        <strain evidence="2">DSM 44928 / JCM 14897 / NBRC 102108 / NRRL B-24433 / ID139908</strain>
    </source>
</reference>
<protein>
    <submittedName>
        <fullName evidence="1">Uncharacterized protein</fullName>
    </submittedName>
</protein>
<dbReference type="KEGG" id="cai:Caci_2841"/>
<dbReference type="AlphaFoldDB" id="C7Q175"/>
<gene>
    <name evidence="1" type="ordered locus">Caci_2841</name>
</gene>
<sequence>MNMIHTPQGMRIAPVGPAAAYKTYALSSPLATHFREATCDEVNCQAQANGWRTTIDESTELGQRQAYYIRSQSGRSFREERLPDGLTRVHL</sequence>
<evidence type="ECO:0000313" key="1">
    <source>
        <dbReference type="EMBL" id="ACU71750.1"/>
    </source>
</evidence>
<dbReference type="STRING" id="479433.Caci_2841"/>
<dbReference type="HOGENOM" id="CLU_2421560_0_0_11"/>
<dbReference type="Proteomes" id="UP000000851">
    <property type="component" value="Chromosome"/>
</dbReference>
<dbReference type="eggNOG" id="ENOG502ZXG6">
    <property type="taxonomic scope" value="Bacteria"/>
</dbReference>
<keyword evidence="2" id="KW-1185">Reference proteome</keyword>